<dbReference type="CDD" id="cd06558">
    <property type="entry name" value="crotonase-like"/>
    <property type="match status" value="1"/>
</dbReference>
<dbReference type="Proteomes" id="UP001596180">
    <property type="component" value="Unassembled WGS sequence"/>
</dbReference>
<dbReference type="InterPro" id="IPR001753">
    <property type="entry name" value="Enoyl-CoA_hydra/iso"/>
</dbReference>
<dbReference type="InterPro" id="IPR029045">
    <property type="entry name" value="ClpP/crotonase-like_dom_sf"/>
</dbReference>
<dbReference type="SUPFAM" id="SSF52096">
    <property type="entry name" value="ClpP/crotonase"/>
    <property type="match status" value="1"/>
</dbReference>
<dbReference type="PANTHER" id="PTHR43684">
    <property type="match status" value="1"/>
</dbReference>
<comment type="subcellular location">
    <subcellularLocation>
        <location evidence="1">Peroxisome</location>
    </subcellularLocation>
</comment>
<dbReference type="Gene3D" id="3.90.226.10">
    <property type="entry name" value="2-enoyl-CoA Hydratase, Chain A, domain 1"/>
    <property type="match status" value="1"/>
</dbReference>
<name>A0ABW1E103_9ACTN</name>
<protein>
    <submittedName>
        <fullName evidence="4">Enoyl-CoA hydratase/isomerase family protein</fullName>
    </submittedName>
</protein>
<evidence type="ECO:0000313" key="5">
    <source>
        <dbReference type="Proteomes" id="UP001596180"/>
    </source>
</evidence>
<keyword evidence="5" id="KW-1185">Reference proteome</keyword>
<sequence>MSDEPAVLTTKRGRTAVLELNRPRRRNALDLQDRRDLIAALDAAAEDLEVVSIVLTGAGPMFSAGGDIKSMPTDPEIARVRLRVLTELVNRMVKGPKPIISAVEGGAFGLGLSLVAATDFVVASREARFAASFGRLGLVPDTGLFWTLPRRIGAARAKELMLLTNDFTAQEADAMGLVTELVDAGSALDRALELAERLAQGSPAMYAETKALCAQPEQDLASVLESEAEAQVRMLATDFFSEAQEKFFKR</sequence>
<dbReference type="PANTHER" id="PTHR43684:SF1">
    <property type="entry name" value="ENOYL-COA DELTA ISOMERASE 2"/>
    <property type="match status" value="1"/>
</dbReference>
<evidence type="ECO:0000256" key="3">
    <source>
        <dbReference type="ARBA" id="ARBA00023235"/>
    </source>
</evidence>
<keyword evidence="3" id="KW-0413">Isomerase</keyword>
<organism evidence="4 5">
    <name type="scientific">Streptomyces chlorus</name>
    <dbReference type="NCBI Taxonomy" id="887452"/>
    <lineage>
        <taxon>Bacteria</taxon>
        <taxon>Bacillati</taxon>
        <taxon>Actinomycetota</taxon>
        <taxon>Actinomycetes</taxon>
        <taxon>Kitasatosporales</taxon>
        <taxon>Streptomycetaceae</taxon>
        <taxon>Streptomyces</taxon>
    </lineage>
</organism>
<evidence type="ECO:0000256" key="1">
    <source>
        <dbReference type="ARBA" id="ARBA00004275"/>
    </source>
</evidence>
<comment type="caution">
    <text evidence="4">The sequence shown here is derived from an EMBL/GenBank/DDBJ whole genome shotgun (WGS) entry which is preliminary data.</text>
</comment>
<proteinExistence type="predicted"/>
<dbReference type="InterPro" id="IPR051053">
    <property type="entry name" value="ECH/Chromodomain_protein"/>
</dbReference>
<gene>
    <name evidence="4" type="ORF">ACFPZI_18070</name>
</gene>
<accession>A0ABW1E103</accession>
<dbReference type="Pfam" id="PF00378">
    <property type="entry name" value="ECH_1"/>
    <property type="match status" value="1"/>
</dbReference>
<dbReference type="EMBL" id="JBHSOA010000037">
    <property type="protein sequence ID" value="MFC5853644.1"/>
    <property type="molecule type" value="Genomic_DNA"/>
</dbReference>
<keyword evidence="2" id="KW-0576">Peroxisome</keyword>
<reference evidence="5" key="1">
    <citation type="journal article" date="2019" name="Int. J. Syst. Evol. Microbiol.">
        <title>The Global Catalogue of Microorganisms (GCM) 10K type strain sequencing project: providing services to taxonomists for standard genome sequencing and annotation.</title>
        <authorList>
            <consortium name="The Broad Institute Genomics Platform"/>
            <consortium name="The Broad Institute Genome Sequencing Center for Infectious Disease"/>
            <person name="Wu L."/>
            <person name="Ma J."/>
        </authorList>
    </citation>
    <scope>NUCLEOTIDE SEQUENCE [LARGE SCALE GENOMIC DNA]</scope>
    <source>
        <strain evidence="5">JCM 10411</strain>
    </source>
</reference>
<dbReference type="RefSeq" id="WP_381364201.1">
    <property type="nucleotide sequence ID" value="NZ_JBHSOA010000037.1"/>
</dbReference>
<evidence type="ECO:0000256" key="2">
    <source>
        <dbReference type="ARBA" id="ARBA00023140"/>
    </source>
</evidence>
<evidence type="ECO:0000313" key="4">
    <source>
        <dbReference type="EMBL" id="MFC5853644.1"/>
    </source>
</evidence>